<dbReference type="InterPro" id="IPR013957">
    <property type="entry name" value="SNRNP27"/>
</dbReference>
<comment type="similarity">
    <text evidence="3">Belongs to the SNUT3 family.</text>
</comment>
<evidence type="ECO:0000259" key="9">
    <source>
        <dbReference type="Pfam" id="PF08648"/>
    </source>
</evidence>
<evidence type="ECO:0000256" key="8">
    <source>
        <dbReference type="SAM" id="MobiDB-lite"/>
    </source>
</evidence>
<reference evidence="10 11" key="1">
    <citation type="journal article" date="2006" name="Nature">
        <title>Global trends of whole-genome duplications revealed by the ciliate Paramecium tetraurelia.</title>
        <authorList>
            <consortium name="Genoscope"/>
            <person name="Aury J.-M."/>
            <person name="Jaillon O."/>
            <person name="Duret L."/>
            <person name="Noel B."/>
            <person name="Jubin C."/>
            <person name="Porcel B.M."/>
            <person name="Segurens B."/>
            <person name="Daubin V."/>
            <person name="Anthouard V."/>
            <person name="Aiach N."/>
            <person name="Arnaiz O."/>
            <person name="Billaut A."/>
            <person name="Beisson J."/>
            <person name="Blanc I."/>
            <person name="Bouhouche K."/>
            <person name="Camara F."/>
            <person name="Duharcourt S."/>
            <person name="Guigo R."/>
            <person name="Gogendeau D."/>
            <person name="Katinka M."/>
            <person name="Keller A.-M."/>
            <person name="Kissmehl R."/>
            <person name="Klotz C."/>
            <person name="Koll F."/>
            <person name="Le Moue A."/>
            <person name="Lepere C."/>
            <person name="Malinsky S."/>
            <person name="Nowacki M."/>
            <person name="Nowak J.K."/>
            <person name="Plattner H."/>
            <person name="Poulain J."/>
            <person name="Ruiz F."/>
            <person name="Serrano V."/>
            <person name="Zagulski M."/>
            <person name="Dessen P."/>
            <person name="Betermier M."/>
            <person name="Weissenbach J."/>
            <person name="Scarpelli C."/>
            <person name="Schachter V."/>
            <person name="Sperling L."/>
            <person name="Meyer E."/>
            <person name="Cohen J."/>
            <person name="Wincker P."/>
        </authorList>
    </citation>
    <scope>NUCLEOTIDE SEQUENCE [LARGE SCALE GENOMIC DNA]</scope>
    <source>
        <strain evidence="10 11">Stock d4-2</strain>
    </source>
</reference>
<dbReference type="KEGG" id="ptm:GSPATT00005684001"/>
<dbReference type="GO" id="GO:0008380">
    <property type="term" value="P:RNA splicing"/>
    <property type="evidence" value="ECO:0007669"/>
    <property type="project" value="UniProtKB-KW"/>
</dbReference>
<dbReference type="PANTHER" id="PTHR31077:SF1">
    <property type="entry name" value="U4_U6.U5 SMALL NUCLEAR RIBONUCLEOPROTEIN 27 KDA PROTEIN"/>
    <property type="match status" value="1"/>
</dbReference>
<dbReference type="Proteomes" id="UP000000600">
    <property type="component" value="Unassembled WGS sequence"/>
</dbReference>
<dbReference type="PANTHER" id="PTHR31077">
    <property type="entry name" value="U4/U6.U5 SMALL NUCLEAR RIBONUCLEOPROTEIN 27 KDA PROTEIN"/>
    <property type="match status" value="1"/>
</dbReference>
<feature type="domain" description="U4/U6.U5 small nuclear ribonucleoprotein 27kDa protein" evidence="9">
    <location>
        <begin position="33"/>
        <end position="88"/>
    </location>
</feature>
<dbReference type="Pfam" id="PF08648">
    <property type="entry name" value="SNRNP27"/>
    <property type="match status" value="1"/>
</dbReference>
<evidence type="ECO:0000313" key="11">
    <source>
        <dbReference type="Proteomes" id="UP000000600"/>
    </source>
</evidence>
<comment type="subunit">
    <text evidence="4">Part of a tri-snRNP complex.</text>
</comment>
<comment type="subcellular location">
    <subcellularLocation>
        <location evidence="2">Nucleus</location>
    </subcellularLocation>
</comment>
<feature type="compositionally biased region" description="Acidic residues" evidence="8">
    <location>
        <begin position="14"/>
        <end position="26"/>
    </location>
</feature>
<comment type="function">
    <text evidence="1">May play a role in mRNA splicing.</text>
</comment>
<keyword evidence="6" id="KW-0508">mRNA splicing</keyword>
<dbReference type="RefSeq" id="XP_001429836.1">
    <property type="nucleotide sequence ID" value="XM_001429799.2"/>
</dbReference>
<feature type="region of interest" description="Disordered" evidence="8">
    <location>
        <begin position="1"/>
        <end position="28"/>
    </location>
</feature>
<dbReference type="HOGENOM" id="CLU_2459544_0_0_1"/>
<keyword evidence="7" id="KW-0539">Nucleus</keyword>
<evidence type="ECO:0000256" key="7">
    <source>
        <dbReference type="ARBA" id="ARBA00023242"/>
    </source>
</evidence>
<dbReference type="AlphaFoldDB" id="A0BV71"/>
<dbReference type="eggNOG" id="ENOG502RT16">
    <property type="taxonomic scope" value="Eukaryota"/>
</dbReference>
<organism evidence="10 11">
    <name type="scientific">Paramecium tetraurelia</name>
    <dbReference type="NCBI Taxonomy" id="5888"/>
    <lineage>
        <taxon>Eukaryota</taxon>
        <taxon>Sar</taxon>
        <taxon>Alveolata</taxon>
        <taxon>Ciliophora</taxon>
        <taxon>Intramacronucleata</taxon>
        <taxon>Oligohymenophorea</taxon>
        <taxon>Peniculida</taxon>
        <taxon>Parameciidae</taxon>
        <taxon>Paramecium</taxon>
    </lineage>
</organism>
<evidence type="ECO:0000256" key="5">
    <source>
        <dbReference type="ARBA" id="ARBA00022664"/>
    </source>
</evidence>
<proteinExistence type="inferred from homology"/>
<dbReference type="InParanoid" id="A0BV71"/>
<protein>
    <recommendedName>
        <fullName evidence="9">U4/U6.U5 small nuclear ribonucleoprotein 27kDa protein domain-containing protein</fullName>
    </recommendedName>
</protein>
<accession>A0BV71</accession>
<evidence type="ECO:0000256" key="6">
    <source>
        <dbReference type="ARBA" id="ARBA00023187"/>
    </source>
</evidence>
<dbReference type="OrthoDB" id="21368at2759"/>
<dbReference type="STRING" id="5888.A0BV71"/>
<sequence>MVEEQNKIGNQDVQPEEEGDDEEDYEEKMKKVNQELLKKFGFTSFGSSKGKDHTASAVEGVFKAANQKRKYRQYMHRRGGFNRLLDKMD</sequence>
<dbReference type="EMBL" id="CT868019">
    <property type="protein sequence ID" value="CAK62438.1"/>
    <property type="molecule type" value="Genomic_DNA"/>
</dbReference>
<dbReference type="GO" id="GO:0005634">
    <property type="term" value="C:nucleus"/>
    <property type="evidence" value="ECO:0007669"/>
    <property type="project" value="UniProtKB-SubCell"/>
</dbReference>
<evidence type="ECO:0000313" key="10">
    <source>
        <dbReference type="EMBL" id="CAK62438.1"/>
    </source>
</evidence>
<dbReference type="GeneID" id="5015620"/>
<evidence type="ECO:0000256" key="3">
    <source>
        <dbReference type="ARBA" id="ARBA00008218"/>
    </source>
</evidence>
<name>A0BV71_PARTE</name>
<evidence type="ECO:0000256" key="4">
    <source>
        <dbReference type="ARBA" id="ARBA00011825"/>
    </source>
</evidence>
<gene>
    <name evidence="10" type="ORF">GSPATT00005684001</name>
</gene>
<evidence type="ECO:0000256" key="2">
    <source>
        <dbReference type="ARBA" id="ARBA00004123"/>
    </source>
</evidence>
<keyword evidence="5" id="KW-0507">mRNA processing</keyword>
<keyword evidence="11" id="KW-1185">Reference proteome</keyword>
<evidence type="ECO:0000256" key="1">
    <source>
        <dbReference type="ARBA" id="ARBA00003632"/>
    </source>
</evidence>
<dbReference type="GO" id="GO:0006397">
    <property type="term" value="P:mRNA processing"/>
    <property type="evidence" value="ECO:0007669"/>
    <property type="project" value="UniProtKB-KW"/>
</dbReference>